<gene>
    <name evidence="1" type="ORF">NM688_g1244</name>
</gene>
<dbReference type="Proteomes" id="UP001148662">
    <property type="component" value="Unassembled WGS sequence"/>
</dbReference>
<sequence length="882" mass="95249">MATSKTFIMLEPVSSSAQTMRGEFDESIRRRDEFDGGAVHECGERAEKLITLWRSTAGRVGRLRRAGGCLKAGRVPARLDPPPLPTHKCSSTSTSSTTMFNLAGKSHAAWRSIQRLAAGMATVSEPIGATKVPMSLLEPKAYINYQRIEDTLAVVRDRLKRPLTLSEKILYGHLDDPVNQDITRGVSYLKLRPDRVACQDATAQMAILQFMSAGMDTAAVPTTVHCDHLIEAQVGGVKDLARAKEINKEVYNFLATATAKYGLGFWKPGSGIIHQIILENYAFPGGLMIGTDSHTPNAGGLGMIACGVGGADAVDVMAGIPWELKCPKVIGVNLTGKLSGWTAPKDVILKVAGILTVKGGTGAIVEYTGPGVESLSCTGMATICNMGAEIGATTSLFPFNHRMVDYLKATKRSQIADYAKRFEHNLKPDEGAEYDQVVNINLDELEPHINGPFTPDLATPLSKFKEAVEKNGWPAELKVGLIGSCTNSSYEDMSRAASIARQATEHGLAAKSKFTVTPGSEQVRATIERDGQMGALEEVGGIVLANACGPCIGQWDRRDVKKGEVNSIITSYNRNFTGRNDANPATHAFVASPDIVTAMVFAGDLRFNPTTDTLTGADGKPFKFEDPSGNELPPRGYDPGENTFQPPPADRASVQVAVDPKSERLQLLKPFKPWDGQTPKGLPILIKVKGKCTTDHISAGGPWLKYRGHLENISQNCLIGAINSENGEANKVKNQVTGEWGGVPQTGAWYRDHGIKWVVIGDSNYGEGSSREHAALEPRFLGGLAVITRSFARIHETNLKKQGMLALTFVDPADYDKIRPSDKVDILGLESFAPGKNLTLVIHHEDGSSEEIPLAHTFNEGQIEWFKAGSALNLMAQKAKPQ</sequence>
<name>A0ACC1TC80_9APHY</name>
<proteinExistence type="predicted"/>
<comment type="caution">
    <text evidence="1">The sequence shown here is derived from an EMBL/GenBank/DDBJ whole genome shotgun (WGS) entry which is preliminary data.</text>
</comment>
<dbReference type="EMBL" id="JANHOG010000127">
    <property type="protein sequence ID" value="KAJ3557854.1"/>
    <property type="molecule type" value="Genomic_DNA"/>
</dbReference>
<keyword evidence="2" id="KW-1185">Reference proteome</keyword>
<reference evidence="1" key="1">
    <citation type="submission" date="2022-07" db="EMBL/GenBank/DDBJ databases">
        <title>Genome Sequence of Phlebia brevispora.</title>
        <authorList>
            <person name="Buettner E."/>
        </authorList>
    </citation>
    <scope>NUCLEOTIDE SEQUENCE</scope>
    <source>
        <strain evidence="1">MPL23</strain>
    </source>
</reference>
<organism evidence="1 2">
    <name type="scientific">Phlebia brevispora</name>
    <dbReference type="NCBI Taxonomy" id="194682"/>
    <lineage>
        <taxon>Eukaryota</taxon>
        <taxon>Fungi</taxon>
        <taxon>Dikarya</taxon>
        <taxon>Basidiomycota</taxon>
        <taxon>Agaricomycotina</taxon>
        <taxon>Agaricomycetes</taxon>
        <taxon>Polyporales</taxon>
        <taxon>Meruliaceae</taxon>
        <taxon>Phlebia</taxon>
    </lineage>
</organism>
<protein>
    <submittedName>
        <fullName evidence="1">Uncharacterized protein</fullName>
    </submittedName>
</protein>
<evidence type="ECO:0000313" key="1">
    <source>
        <dbReference type="EMBL" id="KAJ3557854.1"/>
    </source>
</evidence>
<evidence type="ECO:0000313" key="2">
    <source>
        <dbReference type="Proteomes" id="UP001148662"/>
    </source>
</evidence>
<accession>A0ACC1TC80</accession>